<organism evidence="6 7">
    <name type="scientific">Rhypophila decipiens</name>
    <dbReference type="NCBI Taxonomy" id="261697"/>
    <lineage>
        <taxon>Eukaryota</taxon>
        <taxon>Fungi</taxon>
        <taxon>Dikarya</taxon>
        <taxon>Ascomycota</taxon>
        <taxon>Pezizomycotina</taxon>
        <taxon>Sordariomycetes</taxon>
        <taxon>Sordariomycetidae</taxon>
        <taxon>Sordariales</taxon>
        <taxon>Naviculisporaceae</taxon>
        <taxon>Rhypophila</taxon>
    </lineage>
</organism>
<evidence type="ECO:0000256" key="5">
    <source>
        <dbReference type="ARBA" id="ARBA00023136"/>
    </source>
</evidence>
<comment type="caution">
    <text evidence="6">The sequence shown here is derived from an EMBL/GenBank/DDBJ whole genome shotgun (WGS) entry which is preliminary data.</text>
</comment>
<evidence type="ECO:0000256" key="1">
    <source>
        <dbReference type="ARBA" id="ARBA00004127"/>
    </source>
</evidence>
<dbReference type="PANTHER" id="PTHR28144">
    <property type="entry name" value="ER MEMBRANE PROTEIN COMPLEX SUBUNIT 5"/>
    <property type="match status" value="1"/>
</dbReference>
<dbReference type="InterPro" id="IPR053279">
    <property type="entry name" value="EMC_subunit"/>
</dbReference>
<evidence type="ECO:0000256" key="2">
    <source>
        <dbReference type="ARBA" id="ARBA00006109"/>
    </source>
</evidence>
<dbReference type="GO" id="GO:0072546">
    <property type="term" value="C:EMC complex"/>
    <property type="evidence" value="ECO:0007669"/>
    <property type="project" value="TreeGrafter"/>
</dbReference>
<evidence type="ECO:0000256" key="4">
    <source>
        <dbReference type="ARBA" id="ARBA00022989"/>
    </source>
</evidence>
<dbReference type="Pfam" id="PF10270">
    <property type="entry name" value="MMgT"/>
    <property type="match status" value="1"/>
</dbReference>
<dbReference type="Proteomes" id="UP001301769">
    <property type="component" value="Unassembled WGS sequence"/>
</dbReference>
<dbReference type="InterPro" id="IPR018937">
    <property type="entry name" value="MMgT"/>
</dbReference>
<sequence>MTGISKALTAFGSLLLAHACYSAHEHSALQTLKAATLSLTSTASQTTATTLPADIAIETVIATLVVLLGLVLSTQPLRPIQWRVWAGKIERQGEEGFVDNNGEVIKEYIGNPFQIFENRPGFVDIRKQRMEFAEWVKSSAGAEQ</sequence>
<comment type="subcellular location">
    <subcellularLocation>
        <location evidence="1">Endomembrane system</location>
        <topology evidence="1">Multi-pass membrane protein</topology>
    </subcellularLocation>
</comment>
<evidence type="ECO:0000313" key="7">
    <source>
        <dbReference type="Proteomes" id="UP001301769"/>
    </source>
</evidence>
<reference evidence="6" key="2">
    <citation type="submission" date="2023-05" db="EMBL/GenBank/DDBJ databases">
        <authorList>
            <consortium name="Lawrence Berkeley National Laboratory"/>
            <person name="Steindorff A."/>
            <person name="Hensen N."/>
            <person name="Bonometti L."/>
            <person name="Westerberg I."/>
            <person name="Brannstrom I.O."/>
            <person name="Guillou S."/>
            <person name="Cros-Aarteil S."/>
            <person name="Calhoun S."/>
            <person name="Haridas S."/>
            <person name="Kuo A."/>
            <person name="Mondo S."/>
            <person name="Pangilinan J."/>
            <person name="Riley R."/>
            <person name="Labutti K."/>
            <person name="Andreopoulos B."/>
            <person name="Lipzen A."/>
            <person name="Chen C."/>
            <person name="Yanf M."/>
            <person name="Daum C."/>
            <person name="Ng V."/>
            <person name="Clum A."/>
            <person name="Ohm R."/>
            <person name="Martin F."/>
            <person name="Silar P."/>
            <person name="Natvig D."/>
            <person name="Lalanne C."/>
            <person name="Gautier V."/>
            <person name="Ament-Velasquez S.L."/>
            <person name="Kruys A."/>
            <person name="Hutchinson M.I."/>
            <person name="Powell A.J."/>
            <person name="Barry K."/>
            <person name="Miller A.N."/>
            <person name="Grigoriev I.V."/>
            <person name="Debuchy R."/>
            <person name="Gladieux P."/>
            <person name="Thoren M.H."/>
            <person name="Johannesson H."/>
        </authorList>
    </citation>
    <scope>NUCLEOTIDE SEQUENCE</scope>
    <source>
        <strain evidence="6">PSN293</strain>
    </source>
</reference>
<gene>
    <name evidence="6" type="ORF">QBC37DRAFT_287289</name>
</gene>
<evidence type="ECO:0000256" key="3">
    <source>
        <dbReference type="ARBA" id="ARBA00022692"/>
    </source>
</evidence>
<dbReference type="AlphaFoldDB" id="A0AAN6YB67"/>
<dbReference type="EMBL" id="MU858120">
    <property type="protein sequence ID" value="KAK4212832.1"/>
    <property type="molecule type" value="Genomic_DNA"/>
</dbReference>
<dbReference type="GO" id="GO:0034975">
    <property type="term" value="P:protein folding in endoplasmic reticulum"/>
    <property type="evidence" value="ECO:0007669"/>
    <property type="project" value="TreeGrafter"/>
</dbReference>
<name>A0AAN6YB67_9PEZI</name>
<dbReference type="PANTHER" id="PTHR28144:SF1">
    <property type="entry name" value="ER MEMBRANE PROTEIN COMPLEX SUBUNIT 5"/>
    <property type="match status" value="1"/>
</dbReference>
<keyword evidence="3" id="KW-0812">Transmembrane</keyword>
<keyword evidence="4" id="KW-1133">Transmembrane helix</keyword>
<protein>
    <submittedName>
        <fullName evidence="6">Magnesium transporter</fullName>
    </submittedName>
</protein>
<evidence type="ECO:0000313" key="6">
    <source>
        <dbReference type="EMBL" id="KAK4212832.1"/>
    </source>
</evidence>
<proteinExistence type="inferred from homology"/>
<keyword evidence="5" id="KW-0472">Membrane</keyword>
<comment type="similarity">
    <text evidence="2">Belongs to the membrane magnesium transporter (TC 1.A.67) family.</text>
</comment>
<reference evidence="6" key="1">
    <citation type="journal article" date="2023" name="Mol. Phylogenet. Evol.">
        <title>Genome-scale phylogeny and comparative genomics of the fungal order Sordariales.</title>
        <authorList>
            <person name="Hensen N."/>
            <person name="Bonometti L."/>
            <person name="Westerberg I."/>
            <person name="Brannstrom I.O."/>
            <person name="Guillou S."/>
            <person name="Cros-Aarteil S."/>
            <person name="Calhoun S."/>
            <person name="Haridas S."/>
            <person name="Kuo A."/>
            <person name="Mondo S."/>
            <person name="Pangilinan J."/>
            <person name="Riley R."/>
            <person name="LaButti K."/>
            <person name="Andreopoulos B."/>
            <person name="Lipzen A."/>
            <person name="Chen C."/>
            <person name="Yan M."/>
            <person name="Daum C."/>
            <person name="Ng V."/>
            <person name="Clum A."/>
            <person name="Steindorff A."/>
            <person name="Ohm R.A."/>
            <person name="Martin F."/>
            <person name="Silar P."/>
            <person name="Natvig D.O."/>
            <person name="Lalanne C."/>
            <person name="Gautier V."/>
            <person name="Ament-Velasquez S.L."/>
            <person name="Kruys A."/>
            <person name="Hutchinson M.I."/>
            <person name="Powell A.J."/>
            <person name="Barry K."/>
            <person name="Miller A.N."/>
            <person name="Grigoriev I.V."/>
            <person name="Debuchy R."/>
            <person name="Gladieux P."/>
            <person name="Hiltunen Thoren M."/>
            <person name="Johannesson H."/>
        </authorList>
    </citation>
    <scope>NUCLEOTIDE SEQUENCE</scope>
    <source>
        <strain evidence="6">PSN293</strain>
    </source>
</reference>
<keyword evidence="7" id="KW-1185">Reference proteome</keyword>
<accession>A0AAN6YB67</accession>